<keyword evidence="4" id="KW-1185">Reference proteome</keyword>
<accession>A0A261S3B7</accession>
<dbReference type="InterPro" id="IPR006860">
    <property type="entry name" value="FecR"/>
</dbReference>
<feature type="domain" description="FecR protein" evidence="1">
    <location>
        <begin position="120"/>
        <end position="212"/>
    </location>
</feature>
<dbReference type="PIRSF" id="PIRSF018266">
    <property type="entry name" value="FecR"/>
    <property type="match status" value="1"/>
</dbReference>
<dbReference type="RefSeq" id="WP_094856250.1">
    <property type="nucleotide sequence ID" value="NZ_NEVM01000005.1"/>
</dbReference>
<dbReference type="Pfam" id="PF16220">
    <property type="entry name" value="DUF4880"/>
    <property type="match status" value="1"/>
</dbReference>
<dbReference type="Proteomes" id="UP000216020">
    <property type="component" value="Unassembled WGS sequence"/>
</dbReference>
<dbReference type="PANTHER" id="PTHR30273:SF2">
    <property type="entry name" value="PROTEIN FECR"/>
    <property type="match status" value="1"/>
</dbReference>
<organism evidence="3 4">
    <name type="scientific">Bordetella genomosp. 10</name>
    <dbReference type="NCBI Taxonomy" id="1416804"/>
    <lineage>
        <taxon>Bacteria</taxon>
        <taxon>Pseudomonadati</taxon>
        <taxon>Pseudomonadota</taxon>
        <taxon>Betaproteobacteria</taxon>
        <taxon>Burkholderiales</taxon>
        <taxon>Alcaligenaceae</taxon>
        <taxon>Bordetella</taxon>
    </lineage>
</organism>
<dbReference type="OrthoDB" id="1100567at2"/>
<protein>
    <recommendedName>
        <fullName evidence="5">Iron dicitrate transport regulator FecR</fullName>
    </recommendedName>
</protein>
<evidence type="ECO:0000313" key="4">
    <source>
        <dbReference type="Proteomes" id="UP000216020"/>
    </source>
</evidence>
<evidence type="ECO:0000259" key="1">
    <source>
        <dbReference type="Pfam" id="PF04773"/>
    </source>
</evidence>
<dbReference type="InterPro" id="IPR032623">
    <property type="entry name" value="FecR_N"/>
</dbReference>
<proteinExistence type="predicted"/>
<sequence length="329" mass="36359">MTDPYSDDADKAARAQAIEWFSRMQLRPLTPAERAEYEAWRAASPHNDRHCRVLETIWTAADNVPREKMRAMLGQTEKAVAPVYGRRGFVWGLGTACTAAVVAGIAWTQWHDGPPDFTADLSTAQGERREVRLPDGSVLSLNTATRATVRFYATRREVLLEAGEALFTVYPDKSRPFIVTADQAEVLVTGTVFNVRIDADRVSVAVRSGSVRFSTGHWWNRQTTQLAADQVARLQGARLQPAHQGDVAAATAWQRGRLVFQDTPLVTVVAELNRYLRKPLRIADPRLNSVRVAGTLGIDDPESMLDALPAIAALRIVRDADGGYMIAPR</sequence>
<name>A0A261S3B7_9BORD</name>
<dbReference type="AlphaFoldDB" id="A0A261S3B7"/>
<evidence type="ECO:0000313" key="3">
    <source>
        <dbReference type="EMBL" id="OZI31844.1"/>
    </source>
</evidence>
<gene>
    <name evidence="3" type="ORF">CAL29_28695</name>
</gene>
<dbReference type="Pfam" id="PF04773">
    <property type="entry name" value="FecR"/>
    <property type="match status" value="1"/>
</dbReference>
<dbReference type="Gene3D" id="3.55.50.30">
    <property type="match status" value="1"/>
</dbReference>
<dbReference type="PANTHER" id="PTHR30273">
    <property type="entry name" value="PERIPLASMIC SIGNAL SENSOR AND SIGMA FACTOR ACTIVATOR FECR-RELATED"/>
    <property type="match status" value="1"/>
</dbReference>
<feature type="domain" description="FecR N-terminal" evidence="2">
    <location>
        <begin position="16"/>
        <end position="51"/>
    </location>
</feature>
<dbReference type="Gene3D" id="2.60.120.1440">
    <property type="match status" value="1"/>
</dbReference>
<comment type="caution">
    <text evidence="3">The sequence shown here is derived from an EMBL/GenBank/DDBJ whole genome shotgun (WGS) entry which is preliminary data.</text>
</comment>
<evidence type="ECO:0000259" key="2">
    <source>
        <dbReference type="Pfam" id="PF16220"/>
    </source>
</evidence>
<reference evidence="4" key="1">
    <citation type="submission" date="2017-05" db="EMBL/GenBank/DDBJ databases">
        <title>Complete and WGS of Bordetella genogroups.</title>
        <authorList>
            <person name="Spilker T."/>
            <person name="Lipuma J."/>
        </authorList>
    </citation>
    <scope>NUCLEOTIDE SEQUENCE [LARGE SCALE GENOMIC DNA]</scope>
    <source>
        <strain evidence="4">AU16122</strain>
    </source>
</reference>
<dbReference type="InterPro" id="IPR012373">
    <property type="entry name" value="Ferrdict_sens_TM"/>
</dbReference>
<dbReference type="EMBL" id="NEVM01000005">
    <property type="protein sequence ID" value="OZI31844.1"/>
    <property type="molecule type" value="Genomic_DNA"/>
</dbReference>
<dbReference type="GO" id="GO:0016989">
    <property type="term" value="F:sigma factor antagonist activity"/>
    <property type="evidence" value="ECO:0007669"/>
    <property type="project" value="TreeGrafter"/>
</dbReference>
<evidence type="ECO:0008006" key="5">
    <source>
        <dbReference type="Google" id="ProtNLM"/>
    </source>
</evidence>